<keyword evidence="4" id="KW-1185">Reference proteome</keyword>
<proteinExistence type="predicted"/>
<dbReference type="InterPro" id="IPR013094">
    <property type="entry name" value="AB_hydrolase_3"/>
</dbReference>
<dbReference type="PANTHER" id="PTHR48081:SF8">
    <property type="entry name" value="ALPHA_BETA HYDROLASE FOLD-3 DOMAIN-CONTAINING PROTEIN-RELATED"/>
    <property type="match status" value="1"/>
</dbReference>
<accession>A0A540VME8</accession>
<feature type="domain" description="Alpha/beta hydrolase fold-3" evidence="2">
    <location>
        <begin position="86"/>
        <end position="293"/>
    </location>
</feature>
<dbReference type="PANTHER" id="PTHR48081">
    <property type="entry name" value="AB HYDROLASE SUPERFAMILY PROTEIN C4A8.06C"/>
    <property type="match status" value="1"/>
</dbReference>
<name>A0A540VME8_9CHLR</name>
<reference evidence="3 4" key="1">
    <citation type="submission" date="2019-06" db="EMBL/GenBank/DDBJ databases">
        <title>Genome sequence of Litorilinea aerophila BAA-2444.</title>
        <authorList>
            <person name="Maclea K.S."/>
            <person name="Maurais E.G."/>
            <person name="Iannazzi L.C."/>
        </authorList>
    </citation>
    <scope>NUCLEOTIDE SEQUENCE [LARGE SCALE GENOMIC DNA]</scope>
    <source>
        <strain evidence="3 4">ATCC BAA-2444</strain>
    </source>
</reference>
<dbReference type="AlphaFoldDB" id="A0A540VME8"/>
<keyword evidence="1 3" id="KW-0378">Hydrolase</keyword>
<evidence type="ECO:0000313" key="4">
    <source>
        <dbReference type="Proteomes" id="UP000317371"/>
    </source>
</evidence>
<evidence type="ECO:0000313" key="3">
    <source>
        <dbReference type="EMBL" id="TQE97940.1"/>
    </source>
</evidence>
<dbReference type="EMBL" id="VIGC01000001">
    <property type="protein sequence ID" value="TQE97940.1"/>
    <property type="molecule type" value="Genomic_DNA"/>
</dbReference>
<dbReference type="InterPro" id="IPR050300">
    <property type="entry name" value="GDXG_lipolytic_enzyme"/>
</dbReference>
<dbReference type="Proteomes" id="UP000317371">
    <property type="component" value="Unassembled WGS sequence"/>
</dbReference>
<dbReference type="Gene3D" id="3.40.50.1820">
    <property type="entry name" value="alpha/beta hydrolase"/>
    <property type="match status" value="1"/>
</dbReference>
<sequence>MHPIRDPELAAGLAAFEQLVPGGINLDDIPAARRFLAEMNAAMAAEAPPIPGVVSRDEHAPGPAGAPDVMVRVYEPEDRPEILPALLWIHGGGYVLGSVEQDDLKAKSLALSLNCVVASVEYRLAPEHPFPAPLEDCYAALKWLAASADQLGVNPKRIAIGGASAGGGLAAGLGLLARDRGEVDVCYQLLIYPMLDDTNVKPAGPGTPDAPLWTRANNLIGWRSYLGQEPGSEGISTYAAPFRAQDVSGLPPTFVGVGTPDLFRDEDIAYAQRLMQAGVPTELHVYADGFHAFDLFAPESDAAQRFTAEYTRLLKRALHS</sequence>
<dbReference type="RefSeq" id="WP_141608153.1">
    <property type="nucleotide sequence ID" value="NZ_VIGC02000001.1"/>
</dbReference>
<protein>
    <submittedName>
        <fullName evidence="3">Alpha/beta hydrolase</fullName>
    </submittedName>
</protein>
<dbReference type="OrthoDB" id="9815425at2"/>
<dbReference type="SUPFAM" id="SSF53474">
    <property type="entry name" value="alpha/beta-Hydrolases"/>
    <property type="match status" value="1"/>
</dbReference>
<dbReference type="GO" id="GO:0016787">
    <property type="term" value="F:hydrolase activity"/>
    <property type="evidence" value="ECO:0007669"/>
    <property type="project" value="UniProtKB-KW"/>
</dbReference>
<evidence type="ECO:0000256" key="1">
    <source>
        <dbReference type="ARBA" id="ARBA00022801"/>
    </source>
</evidence>
<dbReference type="InterPro" id="IPR029058">
    <property type="entry name" value="AB_hydrolase_fold"/>
</dbReference>
<evidence type="ECO:0000259" key="2">
    <source>
        <dbReference type="Pfam" id="PF07859"/>
    </source>
</evidence>
<dbReference type="Pfam" id="PF07859">
    <property type="entry name" value="Abhydrolase_3"/>
    <property type="match status" value="1"/>
</dbReference>
<comment type="caution">
    <text evidence="3">The sequence shown here is derived from an EMBL/GenBank/DDBJ whole genome shotgun (WGS) entry which is preliminary data.</text>
</comment>
<gene>
    <name evidence="3" type="ORF">FKZ61_00755</name>
</gene>
<dbReference type="InParanoid" id="A0A540VME8"/>
<organism evidence="3 4">
    <name type="scientific">Litorilinea aerophila</name>
    <dbReference type="NCBI Taxonomy" id="1204385"/>
    <lineage>
        <taxon>Bacteria</taxon>
        <taxon>Bacillati</taxon>
        <taxon>Chloroflexota</taxon>
        <taxon>Caldilineae</taxon>
        <taxon>Caldilineales</taxon>
        <taxon>Caldilineaceae</taxon>
        <taxon>Litorilinea</taxon>
    </lineage>
</organism>